<evidence type="ECO:0000313" key="1">
    <source>
        <dbReference type="EMBL" id="WVK90011.1"/>
    </source>
</evidence>
<sequence length="223" mass="24102">MLTKELVAKALPTGLRNVDTQAIADDINNAVSDPVLAQQIADNFVSYSSVMAEGKYKTEDYVSAVKYVSFKLMGDTNQDAYFKTFPQRYAALLARGATSKDISAYVSAYAKGKLVNSIIEKSLVPSWVLNQHLHQEAINVQAQLMRSAQSEKVRMEAANSLLSHLAKPKEAGPLVNIDMRESSGLADLKATLGSLAQQQRDLIAAGVTAKALAAQKIVDAEDV</sequence>
<name>A0AAX4JH18_9CAUD</name>
<accession>A0AAX4JH18</accession>
<organism evidence="1 2">
    <name type="scientific">Burkholderia phage vB_BpP_HN02</name>
    <dbReference type="NCBI Taxonomy" id="3116925"/>
    <lineage>
        <taxon>Viruses</taxon>
        <taxon>Duplodnaviria</taxon>
        <taxon>Heunggongvirae</taxon>
        <taxon>Uroviricota</taxon>
        <taxon>Caudoviricetes</taxon>
        <taxon>Schitoviridae</taxon>
    </lineage>
</organism>
<dbReference type="Proteomes" id="UP001432380">
    <property type="component" value="Segment"/>
</dbReference>
<reference evidence="1" key="1">
    <citation type="submission" date="2024-01" db="EMBL/GenBank/DDBJ databases">
        <authorList>
            <person name="Zhu Q."/>
        </authorList>
    </citation>
    <scope>NUCLEOTIDE SEQUENCE</scope>
</reference>
<dbReference type="EMBL" id="PP079243">
    <property type="protein sequence ID" value="WVK90011.1"/>
    <property type="molecule type" value="Genomic_DNA"/>
</dbReference>
<evidence type="ECO:0000313" key="2">
    <source>
        <dbReference type="Proteomes" id="UP001432380"/>
    </source>
</evidence>
<proteinExistence type="predicted"/>
<protein>
    <submittedName>
        <fullName evidence="1">Uncharacterized protein</fullName>
    </submittedName>
</protein>